<organism evidence="14 15">
    <name type="scientific">Albula glossodonta</name>
    <name type="common">roundjaw bonefish</name>
    <dbReference type="NCBI Taxonomy" id="121402"/>
    <lineage>
        <taxon>Eukaryota</taxon>
        <taxon>Metazoa</taxon>
        <taxon>Chordata</taxon>
        <taxon>Craniata</taxon>
        <taxon>Vertebrata</taxon>
        <taxon>Euteleostomi</taxon>
        <taxon>Actinopterygii</taxon>
        <taxon>Neopterygii</taxon>
        <taxon>Teleostei</taxon>
        <taxon>Albuliformes</taxon>
        <taxon>Albulidae</taxon>
        <taxon>Albula</taxon>
    </lineage>
</organism>
<dbReference type="AlphaFoldDB" id="A0A8T2PPU9"/>
<feature type="region of interest" description="Disordered" evidence="12">
    <location>
        <begin position="27"/>
        <end position="82"/>
    </location>
</feature>
<evidence type="ECO:0000256" key="9">
    <source>
        <dbReference type="ARBA" id="ARBA00025620"/>
    </source>
</evidence>
<evidence type="ECO:0000256" key="12">
    <source>
        <dbReference type="SAM" id="MobiDB-lite"/>
    </source>
</evidence>
<dbReference type="EMBL" id="JAFBMS010000004">
    <property type="protein sequence ID" value="KAG9353385.1"/>
    <property type="molecule type" value="Genomic_DNA"/>
</dbReference>
<evidence type="ECO:0000256" key="1">
    <source>
        <dbReference type="ARBA" id="ARBA00004115"/>
    </source>
</evidence>
<evidence type="ECO:0000256" key="3">
    <source>
        <dbReference type="ARBA" id="ARBA00020280"/>
    </source>
</evidence>
<protein>
    <recommendedName>
        <fullName evidence="3 11">Translocon-associated protein subunit alpha</fullName>
        <shortName evidence="11">TRAP-alpha</shortName>
    </recommendedName>
    <alternativeName>
        <fullName evidence="10 11">Signal sequence receptor subunit alpha</fullName>
    </alternativeName>
</protein>
<dbReference type="Proteomes" id="UP000824540">
    <property type="component" value="Unassembled WGS sequence"/>
</dbReference>
<comment type="domain">
    <text evidence="11">Shows a remarkable charge distribution with the N-terminus being highly negatively charged, and the cytoplasmic C-terminus positively charged.</text>
</comment>
<evidence type="ECO:0000256" key="13">
    <source>
        <dbReference type="SAM" id="SignalP"/>
    </source>
</evidence>
<feature type="region of interest" description="Disordered" evidence="12">
    <location>
        <begin position="267"/>
        <end position="338"/>
    </location>
</feature>
<evidence type="ECO:0000256" key="10">
    <source>
        <dbReference type="ARBA" id="ARBA00031071"/>
    </source>
</evidence>
<comment type="caution">
    <text evidence="14">The sequence shown here is derived from an EMBL/GenBank/DDBJ whole genome shotgun (WGS) entry which is preliminary data.</text>
</comment>
<dbReference type="OrthoDB" id="1926781at2759"/>
<feature type="compositionally biased region" description="Polar residues" evidence="12">
    <location>
        <begin position="267"/>
        <end position="284"/>
    </location>
</feature>
<dbReference type="InterPro" id="IPR005595">
    <property type="entry name" value="TRAP_alpha"/>
</dbReference>
<dbReference type="PANTHER" id="PTHR12924">
    <property type="entry name" value="TRANSLOCON-ASSOCIATED PROTEIN, ALPHA SUBUNIT"/>
    <property type="match status" value="1"/>
</dbReference>
<keyword evidence="11" id="KW-0106">Calcium</keyword>
<keyword evidence="8 11" id="KW-0472">Membrane</keyword>
<comment type="subcellular location">
    <subcellularLocation>
        <location evidence="1 11">Endoplasmic reticulum membrane</location>
        <topology evidence="1 11">Single-pass type I membrane protein</topology>
    </subcellularLocation>
</comment>
<feature type="signal peptide" evidence="13">
    <location>
        <begin position="1"/>
        <end position="28"/>
    </location>
</feature>
<keyword evidence="6 11" id="KW-0256">Endoplasmic reticulum</keyword>
<keyword evidence="7 11" id="KW-1133">Transmembrane helix</keyword>
<evidence type="ECO:0000256" key="4">
    <source>
        <dbReference type="ARBA" id="ARBA00022692"/>
    </source>
</evidence>
<evidence type="ECO:0000256" key="7">
    <source>
        <dbReference type="ARBA" id="ARBA00022989"/>
    </source>
</evidence>
<comment type="similarity">
    <text evidence="2 11">Belongs to the TRAP-alpha family.</text>
</comment>
<evidence type="ECO:0000256" key="5">
    <source>
        <dbReference type="ARBA" id="ARBA00022729"/>
    </source>
</evidence>
<feature type="chain" id="PRO_5035921892" description="Translocon-associated protein subunit alpha" evidence="13">
    <location>
        <begin position="29"/>
        <end position="338"/>
    </location>
</feature>
<evidence type="ECO:0000313" key="15">
    <source>
        <dbReference type="Proteomes" id="UP000824540"/>
    </source>
</evidence>
<feature type="transmembrane region" description="Helical" evidence="11">
    <location>
        <begin position="209"/>
        <end position="230"/>
    </location>
</feature>
<accession>A0A8T2PPU9</accession>
<evidence type="ECO:0000256" key="6">
    <source>
        <dbReference type="ARBA" id="ARBA00022824"/>
    </source>
</evidence>
<comment type="subunit">
    <text evidence="11">Heterotetramer of TRAP-alpha, TRAP-beta, TRAP-delta and TRAP-gamma.</text>
</comment>
<gene>
    <name evidence="14" type="ORF">JZ751_017980</name>
</gene>
<keyword evidence="15" id="KW-1185">Reference proteome</keyword>
<evidence type="ECO:0000256" key="11">
    <source>
        <dbReference type="RuleBase" id="RU368074"/>
    </source>
</evidence>
<keyword evidence="4 11" id="KW-0812">Transmembrane</keyword>
<dbReference type="PANTHER" id="PTHR12924:SF1">
    <property type="entry name" value="TRANSLOCON-ASSOCIATED PROTEIN SUBUNIT ALPHA"/>
    <property type="match status" value="1"/>
</dbReference>
<feature type="compositionally biased region" description="Low complexity" evidence="12">
    <location>
        <begin position="321"/>
        <end position="332"/>
    </location>
</feature>
<evidence type="ECO:0000313" key="14">
    <source>
        <dbReference type="EMBL" id="KAG9353385.1"/>
    </source>
</evidence>
<dbReference type="Pfam" id="PF03896">
    <property type="entry name" value="TRAP_alpha"/>
    <property type="match status" value="1"/>
</dbReference>
<feature type="compositionally biased region" description="Acidic residues" evidence="12">
    <location>
        <begin position="63"/>
        <end position="75"/>
    </location>
</feature>
<name>A0A8T2PPU9_9TELE</name>
<comment type="function">
    <text evidence="9 11">TRAP proteins are part of a complex whose function is to bind calcium to the ER membrane and thereby regulate the retention of ER resident proteins. May be involved in the recycling of the translocation apparatus after completion of the translocation process or may function as a membrane-bound chaperone facilitating folding of translocated proteins.</text>
</comment>
<evidence type="ECO:0000256" key="2">
    <source>
        <dbReference type="ARBA" id="ARBA00006776"/>
    </source>
</evidence>
<sequence>MFNFAPKIFLLFLVAFPCALVSIGGVSAQSDPVEDPAPDSTVEEEEEDDEDEVLVVEAPVSDSDTDDDADDDSTETDVTSHPDADTTIVFVTGEEFPANEIVKFLVGFTNKGSQHFTVQSLEASFRYPQDYQFYIQNFTALPLSTVVQPQRQASFEYSFIPAQPMAGRPFGLVILLNYQDSEGNGFQSAIYNQTVTITERDEGLDGETMFMYVFLAGLVALLFFGLYQVLESRTRKRLPVKVETGTGGLNDVDISWIPQETLNAMSECSSASNHQGAVSKQPTKLPQKHLPGSAPRGPQAPTSNPPPNLTLAPPTKGPPHSSATSTSTITKTLPKGRD</sequence>
<keyword evidence="5 11" id="KW-0732">Signal</keyword>
<feature type="compositionally biased region" description="Acidic residues" evidence="12">
    <location>
        <begin position="32"/>
        <end position="54"/>
    </location>
</feature>
<evidence type="ECO:0000256" key="8">
    <source>
        <dbReference type="ARBA" id="ARBA00023136"/>
    </source>
</evidence>
<dbReference type="GO" id="GO:0005789">
    <property type="term" value="C:endoplasmic reticulum membrane"/>
    <property type="evidence" value="ECO:0007669"/>
    <property type="project" value="UniProtKB-SubCell"/>
</dbReference>
<proteinExistence type="inferred from homology"/>
<reference evidence="14" key="1">
    <citation type="thesis" date="2021" institute="BYU ScholarsArchive" country="Provo, UT, USA">
        <title>Applications of and Algorithms for Genome Assembly and Genomic Analyses with an Emphasis on Marine Teleosts.</title>
        <authorList>
            <person name="Pickett B.D."/>
        </authorList>
    </citation>
    <scope>NUCLEOTIDE SEQUENCE</scope>
    <source>
        <strain evidence="14">HI-2016</strain>
    </source>
</reference>